<evidence type="ECO:0000259" key="9">
    <source>
        <dbReference type="PROSITE" id="PS50262"/>
    </source>
</evidence>
<comment type="similarity">
    <text evidence="5">Belongs to the PA-PLA1 family.</text>
</comment>
<dbReference type="SMART" id="SM01381">
    <property type="entry name" value="7TM_GPCR_Srsx"/>
    <property type="match status" value="1"/>
</dbReference>
<feature type="region of interest" description="Disordered" evidence="7">
    <location>
        <begin position="560"/>
        <end position="601"/>
    </location>
</feature>
<dbReference type="Pfam" id="PF00001">
    <property type="entry name" value="7tm_1"/>
    <property type="match status" value="1"/>
</dbReference>
<dbReference type="PRINTS" id="PR00237">
    <property type="entry name" value="GPCRRHODOPSN"/>
</dbReference>
<dbReference type="SUPFAM" id="SSF47769">
    <property type="entry name" value="SAM/Pointed domain"/>
    <property type="match status" value="1"/>
</dbReference>
<dbReference type="InterPro" id="IPR004170">
    <property type="entry name" value="WWE_dom"/>
</dbReference>
<evidence type="ECO:0000256" key="1">
    <source>
        <dbReference type="ARBA" id="ARBA00004370"/>
    </source>
</evidence>
<dbReference type="PROSITE" id="PS50262">
    <property type="entry name" value="G_PROTEIN_RECEP_F1_2"/>
    <property type="match status" value="1"/>
</dbReference>
<keyword evidence="4 8" id="KW-0472">Membrane</keyword>
<dbReference type="InterPro" id="IPR013761">
    <property type="entry name" value="SAM/pointed_sf"/>
</dbReference>
<feature type="compositionally biased region" description="Low complexity" evidence="7">
    <location>
        <begin position="97"/>
        <end position="118"/>
    </location>
</feature>
<evidence type="ECO:0000259" key="10">
    <source>
        <dbReference type="PROSITE" id="PS50918"/>
    </source>
</evidence>
<protein>
    <recommendedName>
        <fullName evidence="13">DDHD domain-containing protein</fullName>
    </recommendedName>
</protein>
<evidence type="ECO:0000256" key="8">
    <source>
        <dbReference type="SAM" id="Phobius"/>
    </source>
</evidence>
<feature type="compositionally biased region" description="Acidic residues" evidence="7">
    <location>
        <begin position="579"/>
        <end position="593"/>
    </location>
</feature>
<sequence length="1423" mass="158058">MADKNNLPQASLLFSGSDSFSFPQLNTSATLVPVVGQEATMIPSEEEGEADSFLGQNNPPTSQPAPFTFFQQQSNGSDPFSQIGSDAPDPFAQISDQRQPPLIQEQQPELFAASSQPSQPTPPPPASQPYSPQQFYQPPPPSHTPQSQSFASPPQSFHTPPPSFSTPSMTSAPPQDNVFRPTPQSPQYGESLPMGVPPPPTDSQLQSQWQQQGSMSASSTGSSLVGTPGYEPVQPHWFYCKIVEGREVWLPFSLLDSLRLEEAFSTVQQDPENYVIPTNGGRYDVHLNDRLRYSVFWDEDPSIVRRCTWFYKGDGDNKFVPYAEDFSERLESEYFNAVTNNAWHRRLEFPGGETIVMHNPNVIVHFRQTPDEWGTTPDGQMRPRVVKRGVDDVVEIEDGEVGPADHLVFVVHGIGPVCDLRFRSPVECVDDFRAVSQMLTHTHFKHGVDEGKVHRVEFLPVHWHKALHGDATGVDRQLKKITLPSIGRLRHFTNDTLLDILFYTSPSYCQTIAETVASEMDRLWDLFLSRNPRFVGGVSVVGHSLGSLIVFDLLAHQGMSAGTPSTEQQTPAGPPPEPEPQEETPGEQQEETTQEQKEEELSLDDLFSKLGLDEYKETFQQEKIDMESLVLCSEADLKEMGVPMGPRKKLFGFLKEQKTAKERKKAEAEDRKRREAERIAQEAARKAAEEERQRQQQQTAVGNGSITSLHVDYDTGHSGIGMPHIRYPPLKFSLTNFFALGSPIGMFLVTRGIEEIGEDFTLPTCPNFFNIFHPFTPLPFPVLALSCFRLDVCKMADKNNLPQASLLFSGSDSFSFPQLNTSATLVPVVGQEATMIPSGEVGPADHLVFVVHGIGPVCDLRFRSPVECVDDFRAVSQMLTHTHFKHGVDEGKVHRVEFLPVHWHKALHGDATGVDRYPPLKFSLTNFFALGSPIGMFLVTRGIEEIGEDFTLPTCPNFFNIFHPFDPVAYRIEPIVNPTVDVKPVLIPHHKGRKRLHLELKESLSRMGTDLKRAIIGAAKKGWTSIHDFARAHSANEDVQADLDSMADNIVQEIKEEEERMQVSVRYSRITLAAGGEMNVTGQPGNKTDQLHGSTLRNGSAVICDTSPATNSSRIQQNITSDDPECLQNDFPTKPSPLEGRGPAWPLYFTVSLGLWSTVTNSLPLAAIVKKEQLHTPAYILMANLAASDVLTGTAFVFGGGSVLVFIYTKTTTSDTLARLRLASILLSGLSSAYSLLALTAERYWFIIHGMTYVNNVTNNKCKVVIAIIWIWSMLLAMLPIFGWHCVWSVDEGCLSLGGGLPQGYVAVVLVFIFIPMVSIILLNTRVFWCLWMHMNAIAAQEAAVGSQSSINRKSAITVILITIVFLLGWLPFSVRMALLIKDDDELAKLLVFIVLNSSINPIIYGFRLAEVRRNVARLFVSN</sequence>
<dbReference type="InterPro" id="IPR057825">
    <property type="entry name" value="WWE_SEC23-DDH2"/>
</dbReference>
<dbReference type="InterPro" id="IPR004177">
    <property type="entry name" value="DDHD_dom"/>
</dbReference>
<feature type="domain" description="WWE" evidence="10">
    <location>
        <begin position="223"/>
        <end position="306"/>
    </location>
</feature>
<comment type="subcellular location">
    <subcellularLocation>
        <location evidence="1">Membrane</location>
    </subcellularLocation>
</comment>
<dbReference type="PROSITE" id="PS50918">
    <property type="entry name" value="WWE"/>
    <property type="match status" value="1"/>
</dbReference>
<comment type="similarity">
    <text evidence="6">Belongs to the G-protein coupled receptor 1 family.</text>
</comment>
<evidence type="ECO:0000256" key="4">
    <source>
        <dbReference type="ARBA" id="ARBA00023136"/>
    </source>
</evidence>
<feature type="transmembrane region" description="Helical" evidence="8">
    <location>
        <begin position="1356"/>
        <end position="1375"/>
    </location>
</feature>
<feature type="region of interest" description="Disordered" evidence="7">
    <location>
        <begin position="38"/>
        <end position="226"/>
    </location>
</feature>
<feature type="compositionally biased region" description="Low complexity" evidence="7">
    <location>
        <begin position="165"/>
        <end position="174"/>
    </location>
</feature>
<dbReference type="PROSITE" id="PS51043">
    <property type="entry name" value="DDHD"/>
    <property type="match status" value="2"/>
</dbReference>
<proteinExistence type="inferred from homology"/>
<keyword evidence="3 8" id="KW-1133">Transmembrane helix</keyword>
<accession>C3YJ55</accession>
<gene>
    <name evidence="12" type="ORF">BRAFLDRAFT_93079</name>
</gene>
<dbReference type="PROSITE" id="PS00237">
    <property type="entry name" value="G_PROTEIN_RECEP_F1_1"/>
    <property type="match status" value="1"/>
</dbReference>
<dbReference type="GO" id="GO:0016020">
    <property type="term" value="C:membrane"/>
    <property type="evidence" value="ECO:0007669"/>
    <property type="project" value="UniProtKB-SubCell"/>
</dbReference>
<dbReference type="GO" id="GO:0004930">
    <property type="term" value="F:G protein-coupled receptor activity"/>
    <property type="evidence" value="ECO:0007669"/>
    <property type="project" value="UniProtKB-KW"/>
</dbReference>
<evidence type="ECO:0000256" key="6">
    <source>
        <dbReference type="RuleBase" id="RU000688"/>
    </source>
</evidence>
<keyword evidence="2 6" id="KW-0812">Transmembrane</keyword>
<evidence type="ECO:0000256" key="2">
    <source>
        <dbReference type="ARBA" id="ARBA00022692"/>
    </source>
</evidence>
<feature type="compositionally biased region" description="Low complexity" evidence="7">
    <location>
        <begin position="144"/>
        <end position="158"/>
    </location>
</feature>
<dbReference type="PANTHER" id="PTHR23509:SF10">
    <property type="entry name" value="LD21067P"/>
    <property type="match status" value="1"/>
</dbReference>
<evidence type="ECO:0008006" key="13">
    <source>
        <dbReference type="Google" id="ProtNLM"/>
    </source>
</evidence>
<dbReference type="Gene3D" id="1.20.1070.10">
    <property type="entry name" value="Rhodopsin 7-helix transmembrane proteins"/>
    <property type="match status" value="1"/>
</dbReference>
<feature type="compositionally biased region" description="Basic and acidic residues" evidence="7">
    <location>
        <begin position="679"/>
        <end position="694"/>
    </location>
</feature>
<dbReference type="SUPFAM" id="SSF81321">
    <property type="entry name" value="Family A G protein-coupled receptor-like"/>
    <property type="match status" value="1"/>
</dbReference>
<dbReference type="Gene3D" id="1.10.150.50">
    <property type="entry name" value="Transcription Factor, Ets-1"/>
    <property type="match status" value="1"/>
</dbReference>
<dbReference type="PANTHER" id="PTHR23509">
    <property type="entry name" value="PA-PL1 PHOSPHOLIPASE FAMILY"/>
    <property type="match status" value="1"/>
</dbReference>
<evidence type="ECO:0000256" key="3">
    <source>
        <dbReference type="ARBA" id="ARBA00022989"/>
    </source>
</evidence>
<dbReference type="Pfam" id="PF23464">
    <property type="entry name" value="WWE_3"/>
    <property type="match status" value="1"/>
</dbReference>
<dbReference type="Pfam" id="PF02862">
    <property type="entry name" value="DDHD"/>
    <property type="match status" value="2"/>
</dbReference>
<dbReference type="InParanoid" id="C3YJ55"/>
<feature type="transmembrane region" description="Helical" evidence="8">
    <location>
        <begin position="1304"/>
        <end position="1323"/>
    </location>
</feature>
<feature type="transmembrane region" description="Helical" evidence="8">
    <location>
        <begin position="1387"/>
        <end position="1407"/>
    </location>
</feature>
<dbReference type="eggNOG" id="KOG2308">
    <property type="taxonomic scope" value="Eukaryota"/>
</dbReference>
<dbReference type="InterPro" id="IPR001660">
    <property type="entry name" value="SAM"/>
</dbReference>
<keyword evidence="6" id="KW-0807">Transducer</keyword>
<feature type="transmembrane region" description="Helical" evidence="8">
    <location>
        <begin position="1220"/>
        <end position="1241"/>
    </location>
</feature>
<evidence type="ECO:0000313" key="12">
    <source>
        <dbReference type="EMBL" id="EEN59717.1"/>
    </source>
</evidence>
<feature type="compositionally biased region" description="Low complexity" evidence="7">
    <location>
        <begin position="203"/>
        <end position="226"/>
    </location>
</feature>
<feature type="domain" description="DDHD" evidence="11">
    <location>
        <begin position="920"/>
        <end position="1171"/>
    </location>
</feature>
<dbReference type="GO" id="GO:0046872">
    <property type="term" value="F:metal ion binding"/>
    <property type="evidence" value="ECO:0007669"/>
    <property type="project" value="InterPro"/>
</dbReference>
<dbReference type="Pfam" id="PF02825">
    <property type="entry name" value="WWE"/>
    <property type="match status" value="1"/>
</dbReference>
<dbReference type="InterPro" id="IPR058055">
    <property type="entry name" value="PA-PLA1"/>
</dbReference>
<feature type="compositionally biased region" description="Polar residues" evidence="7">
    <location>
        <begin position="69"/>
        <end position="84"/>
    </location>
</feature>
<dbReference type="EMBL" id="GG666517">
    <property type="protein sequence ID" value="EEN59717.1"/>
    <property type="molecule type" value="Genomic_DNA"/>
</dbReference>
<organism>
    <name type="scientific">Branchiostoma floridae</name>
    <name type="common">Florida lancelet</name>
    <name type="synonym">Amphioxus</name>
    <dbReference type="NCBI Taxonomy" id="7739"/>
    <lineage>
        <taxon>Eukaryota</taxon>
        <taxon>Metazoa</taxon>
        <taxon>Chordata</taxon>
        <taxon>Cephalochordata</taxon>
        <taxon>Leptocardii</taxon>
        <taxon>Amphioxiformes</taxon>
        <taxon>Branchiostomatidae</taxon>
        <taxon>Branchiostoma</taxon>
    </lineage>
</organism>
<dbReference type="InterPro" id="IPR000276">
    <property type="entry name" value="GPCR_Rhodpsn"/>
</dbReference>
<reference evidence="12" key="1">
    <citation type="journal article" date="2008" name="Nature">
        <title>The amphioxus genome and the evolution of the chordate karyotype.</title>
        <authorList>
            <consortium name="US DOE Joint Genome Institute (JGI-PGF)"/>
            <person name="Putnam N.H."/>
            <person name="Butts T."/>
            <person name="Ferrier D.E.K."/>
            <person name="Furlong R.F."/>
            <person name="Hellsten U."/>
            <person name="Kawashima T."/>
            <person name="Robinson-Rechavi M."/>
            <person name="Shoguchi E."/>
            <person name="Terry A."/>
            <person name="Yu J.-K."/>
            <person name="Benito-Gutierrez E.L."/>
            <person name="Dubchak I."/>
            <person name="Garcia-Fernandez J."/>
            <person name="Gibson-Brown J.J."/>
            <person name="Grigoriev I.V."/>
            <person name="Horton A.C."/>
            <person name="de Jong P.J."/>
            <person name="Jurka J."/>
            <person name="Kapitonov V.V."/>
            <person name="Kohara Y."/>
            <person name="Kuroki Y."/>
            <person name="Lindquist E."/>
            <person name="Lucas S."/>
            <person name="Osoegawa K."/>
            <person name="Pennacchio L.A."/>
            <person name="Salamov A.A."/>
            <person name="Satou Y."/>
            <person name="Sauka-Spengler T."/>
            <person name="Schmutz J."/>
            <person name="Shin-I T."/>
            <person name="Toyoda A."/>
            <person name="Bronner-Fraser M."/>
            <person name="Fujiyama A."/>
            <person name="Holland L.Z."/>
            <person name="Holland P.W.H."/>
            <person name="Satoh N."/>
            <person name="Rokhsar D.S."/>
        </authorList>
    </citation>
    <scope>NUCLEOTIDE SEQUENCE [LARGE SCALE GENOMIC DNA]</scope>
    <source>
        <strain evidence="12">S238N-H82</strain>
        <tissue evidence="12">Testes</tissue>
    </source>
</reference>
<evidence type="ECO:0000256" key="5">
    <source>
        <dbReference type="ARBA" id="ARBA00038464"/>
    </source>
</evidence>
<name>C3YJ55_BRAFL</name>
<feature type="region of interest" description="Disordered" evidence="7">
    <location>
        <begin position="679"/>
        <end position="701"/>
    </location>
</feature>
<feature type="domain" description="DDHD" evidence="11">
    <location>
        <begin position="730"/>
        <end position="900"/>
    </location>
</feature>
<feature type="transmembrane region" description="Helical" evidence="8">
    <location>
        <begin position="1181"/>
        <end position="1208"/>
    </location>
</feature>
<keyword evidence="6" id="KW-0675">Receptor</keyword>
<evidence type="ECO:0000259" key="11">
    <source>
        <dbReference type="PROSITE" id="PS51043"/>
    </source>
</evidence>
<keyword evidence="6" id="KW-0297">G-protein coupled receptor</keyword>
<dbReference type="SMART" id="SM00454">
    <property type="entry name" value="SAM"/>
    <property type="match status" value="1"/>
</dbReference>
<feature type="transmembrane region" description="Helical" evidence="8">
    <location>
        <begin position="1262"/>
        <end position="1284"/>
    </location>
</feature>
<dbReference type="CDD" id="cd14972">
    <property type="entry name" value="7tmA_EDG-like"/>
    <property type="match status" value="1"/>
</dbReference>
<dbReference type="Pfam" id="PF00536">
    <property type="entry name" value="SAM_1"/>
    <property type="match status" value="1"/>
</dbReference>
<dbReference type="SMART" id="SM01127">
    <property type="entry name" value="DDHD"/>
    <property type="match status" value="1"/>
</dbReference>
<dbReference type="STRING" id="7739.C3YJ55"/>
<feature type="domain" description="G-protein coupled receptors family 1 profile" evidence="9">
    <location>
        <begin position="1160"/>
        <end position="1405"/>
    </location>
</feature>
<dbReference type="InterPro" id="IPR017452">
    <property type="entry name" value="GPCR_Rhodpsn_7TM"/>
</dbReference>
<dbReference type="CDD" id="cd09516">
    <property type="entry name" value="SAM_sec23ip-like"/>
    <property type="match status" value="1"/>
</dbReference>
<dbReference type="FunFam" id="1.10.150.50:FF:000034">
    <property type="entry name" value="ankyrin repeat and SAM domain-containing protein 4B"/>
    <property type="match status" value="1"/>
</dbReference>
<evidence type="ECO:0000256" key="7">
    <source>
        <dbReference type="SAM" id="MobiDB-lite"/>
    </source>
</evidence>
<feature type="transmembrane region" description="Helical" evidence="8">
    <location>
        <begin position="1145"/>
        <end position="1169"/>
    </location>
</feature>